<keyword evidence="3" id="KW-0472">Membrane</keyword>
<evidence type="ECO:0000256" key="1">
    <source>
        <dbReference type="ARBA" id="ARBA00022723"/>
    </source>
</evidence>
<name>A0A9X2JFA9_9BACT</name>
<dbReference type="GO" id="GO:0008758">
    <property type="term" value="F:UDP-2,3-diacylglucosamine hydrolase activity"/>
    <property type="evidence" value="ECO:0007669"/>
    <property type="project" value="TreeGrafter"/>
</dbReference>
<feature type="transmembrane region" description="Helical" evidence="3">
    <location>
        <begin position="6"/>
        <end position="24"/>
    </location>
</feature>
<keyword evidence="1" id="KW-0479">Metal-binding</keyword>
<evidence type="ECO:0000313" key="6">
    <source>
        <dbReference type="Proteomes" id="UP001155241"/>
    </source>
</evidence>
<organism evidence="5 6">
    <name type="scientific">Aeoliella straminimaris</name>
    <dbReference type="NCBI Taxonomy" id="2954799"/>
    <lineage>
        <taxon>Bacteria</taxon>
        <taxon>Pseudomonadati</taxon>
        <taxon>Planctomycetota</taxon>
        <taxon>Planctomycetia</taxon>
        <taxon>Pirellulales</taxon>
        <taxon>Lacipirellulaceae</taxon>
        <taxon>Aeoliella</taxon>
    </lineage>
</organism>
<feature type="transmembrane region" description="Helical" evidence="3">
    <location>
        <begin position="36"/>
        <end position="58"/>
    </location>
</feature>
<dbReference type="AlphaFoldDB" id="A0A9X2JFA9"/>
<feature type="domain" description="Calcineurin-like phosphoesterase" evidence="4">
    <location>
        <begin position="164"/>
        <end position="326"/>
    </location>
</feature>
<dbReference type="PANTHER" id="PTHR31302">
    <property type="entry name" value="TRANSMEMBRANE PROTEIN WITH METALLOPHOSPHOESTERASE DOMAIN-RELATED"/>
    <property type="match status" value="1"/>
</dbReference>
<dbReference type="InterPro" id="IPR029052">
    <property type="entry name" value="Metallo-depent_PP-like"/>
</dbReference>
<evidence type="ECO:0000259" key="4">
    <source>
        <dbReference type="Pfam" id="PF00149"/>
    </source>
</evidence>
<dbReference type="Pfam" id="PF00149">
    <property type="entry name" value="Metallophos"/>
    <property type="match status" value="1"/>
</dbReference>
<dbReference type="SUPFAM" id="SSF56300">
    <property type="entry name" value="Metallo-dependent phosphatases"/>
    <property type="match status" value="1"/>
</dbReference>
<comment type="caution">
    <text evidence="5">The sequence shown here is derived from an EMBL/GenBank/DDBJ whole genome shotgun (WGS) entry which is preliminary data.</text>
</comment>
<proteinExistence type="predicted"/>
<dbReference type="EMBL" id="JAMXLR010000026">
    <property type="protein sequence ID" value="MCO6043855.1"/>
    <property type="molecule type" value="Genomic_DNA"/>
</dbReference>
<protein>
    <submittedName>
        <fullName evidence="5">Metallophosphoesterase</fullName>
    </submittedName>
</protein>
<keyword evidence="3" id="KW-1133">Transmembrane helix</keyword>
<dbReference type="InterPro" id="IPR051158">
    <property type="entry name" value="Metallophosphoesterase_sf"/>
</dbReference>
<dbReference type="PANTHER" id="PTHR31302:SF31">
    <property type="entry name" value="PHOSPHODIESTERASE YAEI"/>
    <property type="match status" value="1"/>
</dbReference>
<dbReference type="Gene3D" id="3.60.21.10">
    <property type="match status" value="1"/>
</dbReference>
<dbReference type="GO" id="GO:0009245">
    <property type="term" value="P:lipid A biosynthetic process"/>
    <property type="evidence" value="ECO:0007669"/>
    <property type="project" value="TreeGrafter"/>
</dbReference>
<accession>A0A9X2JFA9</accession>
<feature type="transmembrane region" description="Helical" evidence="3">
    <location>
        <begin position="78"/>
        <end position="96"/>
    </location>
</feature>
<keyword evidence="2" id="KW-0378">Hydrolase</keyword>
<dbReference type="GO" id="GO:0046872">
    <property type="term" value="F:metal ion binding"/>
    <property type="evidence" value="ECO:0007669"/>
    <property type="project" value="UniProtKB-KW"/>
</dbReference>
<sequence length="388" mass="42924">MVFARLLLFLVAAVGHTVFWVAIVNRTHAYGWNRKFVDVLMLGCVLLAGFGLWPIAQFAAGPHYPSLAPRLPHSVADFWGWASLTLAAVAFVHNAFRYFHRERRGGVASRRRTPIELVAGEPTDLLAAGIPRLLGGLPGNQVVSPIRVELDLLVPDLPPRFEGLKIAHLTDLHMSGRIIRDYYDQMVDLTNAWQPDLVALTGDIVEQDACLDWIDHSLSRLEATEHRLFVVGNHDTKSDFEETRRRLEQCGFVNVGGRVVELPLSGGRLVAAGNEAPWFLPVPDVSQLGPREGSEDELRLALLHTPDHFAWTQQHGFHVALAGHNHGGQVRFPILGALLTPSIYGTRYTQGVFSDRGTVMHVSPGTSSLSPIRWGCPPELNLITLRRG</sequence>
<evidence type="ECO:0000256" key="3">
    <source>
        <dbReference type="SAM" id="Phobius"/>
    </source>
</evidence>
<gene>
    <name evidence="5" type="ORF">NG895_08035</name>
</gene>
<keyword evidence="6" id="KW-1185">Reference proteome</keyword>
<evidence type="ECO:0000313" key="5">
    <source>
        <dbReference type="EMBL" id="MCO6043855.1"/>
    </source>
</evidence>
<dbReference type="GO" id="GO:0016020">
    <property type="term" value="C:membrane"/>
    <property type="evidence" value="ECO:0007669"/>
    <property type="project" value="GOC"/>
</dbReference>
<dbReference type="Proteomes" id="UP001155241">
    <property type="component" value="Unassembled WGS sequence"/>
</dbReference>
<dbReference type="InterPro" id="IPR004843">
    <property type="entry name" value="Calcineurin-like_PHP"/>
</dbReference>
<evidence type="ECO:0000256" key="2">
    <source>
        <dbReference type="ARBA" id="ARBA00022801"/>
    </source>
</evidence>
<dbReference type="RefSeq" id="WP_252851957.1">
    <property type="nucleotide sequence ID" value="NZ_JAMXLR010000026.1"/>
</dbReference>
<keyword evidence="3" id="KW-0812">Transmembrane</keyword>
<reference evidence="5" key="1">
    <citation type="submission" date="2022-06" db="EMBL/GenBank/DDBJ databases">
        <title>Aeoliella straminimaris, a novel planctomycete from sediments.</title>
        <authorList>
            <person name="Vitorino I.R."/>
            <person name="Lage O.M."/>
        </authorList>
    </citation>
    <scope>NUCLEOTIDE SEQUENCE</scope>
    <source>
        <strain evidence="5">ICT_H6.2</strain>
    </source>
</reference>